<protein>
    <recommendedName>
        <fullName evidence="3">Gag-pol polyprotein</fullName>
    </recommendedName>
</protein>
<sequence>MMTSHGGRMRSQFITICFDVSFSICDNVDPEVSQAPVDPSLEKVSHSKFRDTFQVLAQAMTTQTNREVVASISPIMGTMVTRVKDFTKKNPSEFHGSKVDEDPQEFIEGITLVGMENLASYQLKGVPQIPMERGNGIGYGSLGLG</sequence>
<dbReference type="EMBL" id="CP133615">
    <property type="protein sequence ID" value="WMV24862.1"/>
    <property type="molecule type" value="Genomic_DNA"/>
</dbReference>
<accession>A0AAF0TLF2</accession>
<reference evidence="1" key="1">
    <citation type="submission" date="2023-08" db="EMBL/GenBank/DDBJ databases">
        <title>A de novo genome assembly of Solanum verrucosum Schlechtendal, a Mexican diploid species geographically isolated from the other diploid A-genome species in potato relatives.</title>
        <authorList>
            <person name="Hosaka K."/>
        </authorList>
    </citation>
    <scope>NUCLEOTIDE SEQUENCE</scope>
    <source>
        <tissue evidence="1">Young leaves</tissue>
    </source>
</reference>
<organism evidence="1 2">
    <name type="scientific">Solanum verrucosum</name>
    <dbReference type="NCBI Taxonomy" id="315347"/>
    <lineage>
        <taxon>Eukaryota</taxon>
        <taxon>Viridiplantae</taxon>
        <taxon>Streptophyta</taxon>
        <taxon>Embryophyta</taxon>
        <taxon>Tracheophyta</taxon>
        <taxon>Spermatophyta</taxon>
        <taxon>Magnoliopsida</taxon>
        <taxon>eudicotyledons</taxon>
        <taxon>Gunneridae</taxon>
        <taxon>Pentapetalae</taxon>
        <taxon>asterids</taxon>
        <taxon>lamiids</taxon>
        <taxon>Solanales</taxon>
        <taxon>Solanaceae</taxon>
        <taxon>Solanoideae</taxon>
        <taxon>Solaneae</taxon>
        <taxon>Solanum</taxon>
    </lineage>
</organism>
<name>A0AAF0TLF2_SOLVR</name>
<evidence type="ECO:0000313" key="2">
    <source>
        <dbReference type="Proteomes" id="UP001234989"/>
    </source>
</evidence>
<dbReference type="AlphaFoldDB" id="A0AAF0TLF2"/>
<gene>
    <name evidence="1" type="ORF">MTR67_018247</name>
</gene>
<keyword evidence="2" id="KW-1185">Reference proteome</keyword>
<dbReference type="Proteomes" id="UP001234989">
    <property type="component" value="Chromosome 4"/>
</dbReference>
<proteinExistence type="predicted"/>
<evidence type="ECO:0000313" key="1">
    <source>
        <dbReference type="EMBL" id="WMV24862.1"/>
    </source>
</evidence>
<evidence type="ECO:0008006" key="3">
    <source>
        <dbReference type="Google" id="ProtNLM"/>
    </source>
</evidence>